<dbReference type="Proteomes" id="UP000588112">
    <property type="component" value="Unassembled WGS sequence"/>
</dbReference>
<feature type="transmembrane region" description="Helical" evidence="2">
    <location>
        <begin position="445"/>
        <end position="462"/>
    </location>
</feature>
<feature type="transmembrane region" description="Helical" evidence="2">
    <location>
        <begin position="232"/>
        <end position="251"/>
    </location>
</feature>
<feature type="transmembrane region" description="Helical" evidence="2">
    <location>
        <begin position="168"/>
        <end position="185"/>
    </location>
</feature>
<organism evidence="3 4">
    <name type="scientific">Sphaerisporangium krabiense</name>
    <dbReference type="NCBI Taxonomy" id="763782"/>
    <lineage>
        <taxon>Bacteria</taxon>
        <taxon>Bacillati</taxon>
        <taxon>Actinomycetota</taxon>
        <taxon>Actinomycetes</taxon>
        <taxon>Streptosporangiales</taxon>
        <taxon>Streptosporangiaceae</taxon>
        <taxon>Sphaerisporangium</taxon>
    </lineage>
</organism>
<feature type="transmembrane region" description="Helical" evidence="2">
    <location>
        <begin position="418"/>
        <end position="439"/>
    </location>
</feature>
<feature type="transmembrane region" description="Helical" evidence="2">
    <location>
        <begin position="135"/>
        <end position="156"/>
    </location>
</feature>
<keyword evidence="2" id="KW-0472">Membrane</keyword>
<dbReference type="EMBL" id="JACHBR010000001">
    <property type="protein sequence ID" value="MBB5625267.1"/>
    <property type="molecule type" value="Genomic_DNA"/>
</dbReference>
<dbReference type="Pfam" id="PF09586">
    <property type="entry name" value="YfhO"/>
    <property type="match status" value="1"/>
</dbReference>
<dbReference type="InterPro" id="IPR018580">
    <property type="entry name" value="Uncharacterised_YfhO"/>
</dbReference>
<keyword evidence="4" id="KW-1185">Reference proteome</keyword>
<feature type="compositionally biased region" description="Low complexity" evidence="1">
    <location>
        <begin position="883"/>
        <end position="895"/>
    </location>
</feature>
<keyword evidence="2" id="KW-1133">Transmembrane helix</keyword>
<feature type="transmembrane region" description="Helical" evidence="2">
    <location>
        <begin position="192"/>
        <end position="212"/>
    </location>
</feature>
<evidence type="ECO:0000256" key="1">
    <source>
        <dbReference type="SAM" id="MobiDB-lite"/>
    </source>
</evidence>
<feature type="transmembrane region" description="Helical" evidence="2">
    <location>
        <begin position="474"/>
        <end position="496"/>
    </location>
</feature>
<feature type="transmembrane region" description="Helical" evidence="2">
    <location>
        <begin position="854"/>
        <end position="875"/>
    </location>
</feature>
<evidence type="ECO:0000313" key="4">
    <source>
        <dbReference type="Proteomes" id="UP000588112"/>
    </source>
</evidence>
<gene>
    <name evidence="3" type="ORF">BJ981_000966</name>
</gene>
<dbReference type="AlphaFoldDB" id="A0A7W9DND3"/>
<keyword evidence="2" id="KW-0812">Transmembrane</keyword>
<dbReference type="PANTHER" id="PTHR38454:SF1">
    <property type="entry name" value="INTEGRAL MEMBRANE PROTEIN"/>
    <property type="match status" value="1"/>
</dbReference>
<reference evidence="3 4" key="1">
    <citation type="submission" date="2020-08" db="EMBL/GenBank/DDBJ databases">
        <title>Sequencing the genomes of 1000 actinobacteria strains.</title>
        <authorList>
            <person name="Klenk H.-P."/>
        </authorList>
    </citation>
    <scope>NUCLEOTIDE SEQUENCE [LARGE SCALE GENOMIC DNA]</scope>
    <source>
        <strain evidence="3 4">DSM 45790</strain>
    </source>
</reference>
<evidence type="ECO:0000313" key="3">
    <source>
        <dbReference type="EMBL" id="MBB5625267.1"/>
    </source>
</evidence>
<feature type="compositionally biased region" description="Basic and acidic residues" evidence="1">
    <location>
        <begin position="900"/>
        <end position="936"/>
    </location>
</feature>
<feature type="transmembrane region" description="Helical" evidence="2">
    <location>
        <begin position="113"/>
        <end position="128"/>
    </location>
</feature>
<protein>
    <submittedName>
        <fullName evidence="3">Putative membrane protein YfhO</fullName>
    </submittedName>
</protein>
<evidence type="ECO:0000256" key="2">
    <source>
        <dbReference type="SAM" id="Phobius"/>
    </source>
</evidence>
<feature type="transmembrane region" description="Helical" evidence="2">
    <location>
        <begin position="827"/>
        <end position="848"/>
    </location>
</feature>
<feature type="compositionally biased region" description="Basic and acidic residues" evidence="1">
    <location>
        <begin position="967"/>
        <end position="992"/>
    </location>
</feature>
<feature type="region of interest" description="Disordered" evidence="1">
    <location>
        <begin position="879"/>
        <end position="1001"/>
    </location>
</feature>
<feature type="transmembrane region" description="Helical" evidence="2">
    <location>
        <begin position="40"/>
        <end position="64"/>
    </location>
</feature>
<comment type="caution">
    <text evidence="3">The sequence shown here is derived from an EMBL/GenBank/DDBJ whole genome shotgun (WGS) entry which is preliminary data.</text>
</comment>
<proteinExistence type="predicted"/>
<feature type="transmembrane region" description="Helical" evidence="2">
    <location>
        <begin position="277"/>
        <end position="299"/>
    </location>
</feature>
<sequence length="1001" mass="106414">MVTIVSWVRDRLLPAVVTAAPQGHGRRPPAMATAVPRAGAALMAAILAVAGLCGGDAAAGFYPFGDTARSVSDLGNQYVPFYAYFWDVLHGQARGDLFVNWASGFGSSYLPDAFYYLVSPFSLIAAMFPRDRIDLAVYVITVAKIAVAAAVMAWYLRGLPGRGRLRSGLAAVFGAAYALCGWTVTDAAYNPMWLDGLIAFPLLCLAVEWTIARRHPLLATVCVAYAWTSNFYTAYFATIGAAAVLIIRLTAEQRPATEPTHAPAPRVVSHLRTSGRALLHTALGVGLAAPIVLVVYQGAKDAWPVDPRPFVPVQAGPLLGRLLPGSYQFNSPALFVGTFALFAALTLPFNPAVPRRARAVWTATIALVLASTLWEPAVHLWYASTNPNGSYYRQAFVLCGLLVMAGRRSFAAGLPRPYALLGAAAVLGAVIWAASGQAYATAEMVRWSLITVIAGIVLYRAHTLVRGPHAHRHAATVLLALLAAVQTVEAAANVAYVELRRAAFLDDHETSGAWRDDLRAAVRAADRWPAYRTDPGESRMTANDPQLVGGEGAEYYSSMTSAVFVDALAHLGFGWTSRGRAPRSMDNPVTDAVLGVGARAHSRQGESGRHEVSLTYRQAAPLVTVRPGASPTFTVSPYRNQELLLGAQVYELPDTSYLTEDETELSPAPDGSLTTTPDPLPTASYPYALRATCRPGEQVYLHAPEFSGVATLAGDDPVPFSGVAGQSRAPVQLLGVAPPGGKLKIKLRPRHTGRVPAGAVACLDPTRLTRAVDHLRATAPTAVRVTGHTVAATLPPGATGTAVIAAPAIQGWTCSLDHARPRRPGRYLGLLAVPLTGTATTLTCSFTPPGLKPGLLIAGVALVAIGTLYGVRPLLRRRRRTRPGPAGSRGGALALEDADPGDRERQVHQGERAAHHVRHADRDDRHPGERAEEDGGRPPTGDARPGETDAQREQAQEGEDLGAAPQGHERRGVHGVGDPRRDVDRELLRGDHPPPVVAHGP</sequence>
<dbReference type="PANTHER" id="PTHR38454">
    <property type="entry name" value="INTEGRAL MEMBRANE PROTEIN-RELATED"/>
    <property type="match status" value="1"/>
</dbReference>
<feature type="region of interest" description="Disordered" evidence="1">
    <location>
        <begin position="659"/>
        <end position="680"/>
    </location>
</feature>
<feature type="compositionally biased region" description="Basic and acidic residues" evidence="1">
    <location>
        <begin position="944"/>
        <end position="955"/>
    </location>
</feature>
<feature type="transmembrane region" description="Helical" evidence="2">
    <location>
        <begin position="359"/>
        <end position="383"/>
    </location>
</feature>
<dbReference type="RefSeq" id="WP_204070451.1">
    <property type="nucleotide sequence ID" value="NZ_BOOS01000034.1"/>
</dbReference>
<name>A0A7W9DND3_9ACTN</name>
<feature type="transmembrane region" description="Helical" evidence="2">
    <location>
        <begin position="327"/>
        <end position="347"/>
    </location>
</feature>
<accession>A0A7W9DND3</accession>